<organism evidence="1 2">
    <name type="scientific">Paramecium sonneborni</name>
    <dbReference type="NCBI Taxonomy" id="65129"/>
    <lineage>
        <taxon>Eukaryota</taxon>
        <taxon>Sar</taxon>
        <taxon>Alveolata</taxon>
        <taxon>Ciliophora</taxon>
        <taxon>Intramacronucleata</taxon>
        <taxon>Oligohymenophorea</taxon>
        <taxon>Peniculida</taxon>
        <taxon>Parameciidae</taxon>
        <taxon>Paramecium</taxon>
    </lineage>
</organism>
<name>A0A8S1PK98_9CILI</name>
<proteinExistence type="predicted"/>
<keyword evidence="2" id="KW-1185">Reference proteome</keyword>
<dbReference type="AlphaFoldDB" id="A0A8S1PK98"/>
<sequence length="80" mass="9384">MILQLEYGISNNVNSYQKDVRCVTFHAIIWVLLGSENQKARLLNLSKQISYSDFDRTYSSLNVLIFLSQKGFDFHMFMEL</sequence>
<evidence type="ECO:0000313" key="2">
    <source>
        <dbReference type="Proteomes" id="UP000692954"/>
    </source>
</evidence>
<dbReference type="EMBL" id="CAJJDN010000080">
    <property type="protein sequence ID" value="CAD8103635.1"/>
    <property type="molecule type" value="Genomic_DNA"/>
</dbReference>
<reference evidence="1" key="1">
    <citation type="submission" date="2021-01" db="EMBL/GenBank/DDBJ databases">
        <authorList>
            <consortium name="Genoscope - CEA"/>
            <person name="William W."/>
        </authorList>
    </citation>
    <scope>NUCLEOTIDE SEQUENCE</scope>
</reference>
<dbReference type="Proteomes" id="UP000692954">
    <property type="component" value="Unassembled WGS sequence"/>
</dbReference>
<accession>A0A8S1PK98</accession>
<evidence type="ECO:0000313" key="1">
    <source>
        <dbReference type="EMBL" id="CAD8103635.1"/>
    </source>
</evidence>
<gene>
    <name evidence="1" type="ORF">PSON_ATCC_30995.1.T0800193</name>
</gene>
<comment type="caution">
    <text evidence="1">The sequence shown here is derived from an EMBL/GenBank/DDBJ whole genome shotgun (WGS) entry which is preliminary data.</text>
</comment>
<protein>
    <submittedName>
        <fullName evidence="1">Uncharacterized protein</fullName>
    </submittedName>
</protein>